<dbReference type="PROSITE" id="PS51257">
    <property type="entry name" value="PROKAR_LIPOPROTEIN"/>
    <property type="match status" value="1"/>
</dbReference>
<organism evidence="2 3">
    <name type="scientific">Fibrobacter succinogenes (strain ATCC 19169 / S85)</name>
    <dbReference type="NCBI Taxonomy" id="59374"/>
    <lineage>
        <taxon>Bacteria</taxon>
        <taxon>Pseudomonadati</taxon>
        <taxon>Fibrobacterota</taxon>
        <taxon>Fibrobacteria</taxon>
        <taxon>Fibrobacterales</taxon>
        <taxon>Fibrobacteraceae</taxon>
        <taxon>Fibrobacter</taxon>
    </lineage>
</organism>
<evidence type="ECO:0000256" key="1">
    <source>
        <dbReference type="SAM" id="SignalP"/>
    </source>
</evidence>
<dbReference type="EMBL" id="CP002158">
    <property type="protein sequence ID" value="ADL25515.1"/>
    <property type="molecule type" value="Genomic_DNA"/>
</dbReference>
<feature type="signal peptide" evidence="1">
    <location>
        <begin position="1"/>
        <end position="25"/>
    </location>
</feature>
<keyword evidence="1" id="KW-0732">Signal</keyword>
<sequence length="398" mass="44885">MNMKLNVLGIVLCLLALMGCSEVSKGVNIESEDNAPEYELNKLVGVASFISSEDYNSIDRGGTKYEVTLYELDSSASWTGREFTTYVTYPNVFKFENLKLQSSNVVMCVRNKMSKSGYWSFADLSRVDSVYVNFMTNMEYNRILYLMKKGIPSDSAERTAQHEIMEYMLSTSLDIKLSNQIEGNEKDAELQAVWQMLSRIPYTRLSSQLSSDTAVFWMLETDSAKIDTFKTKYADMIEGNLWVKSIPKTDYLVTKLSGYVFGQTNGLGECSDKNDGEVKKVTNPLSRYVERPYMCSKDTGWICPNGTFQELYGIEKGHDGEVIKANFTSFSYAYDSLQGKWVSAHVEQGFACVSSRFGMVLVSETMGKSSYLVCKAEDNAPDYLHWAATGSEEDYIAY</sequence>
<dbReference type="eggNOG" id="COG4704">
    <property type="taxonomic scope" value="Bacteria"/>
</dbReference>
<evidence type="ECO:0000313" key="2">
    <source>
        <dbReference type="EMBL" id="ADL25515.1"/>
    </source>
</evidence>
<reference evidence="3" key="1">
    <citation type="submission" date="2010-08" db="EMBL/GenBank/DDBJ databases">
        <title>Complete sequence of Fibrobacter succinogenes subsp. succinogenes S85.</title>
        <authorList>
            <person name="Durkin A.S."/>
            <person name="Nelson K.E."/>
            <person name="Morrison M."/>
            <person name="Forsberg C.W."/>
            <person name="Wilson D.B."/>
            <person name="Russell J.B."/>
            <person name="Cann I.K.O."/>
            <person name="Mackie R.I."/>
            <person name="White B.A."/>
        </authorList>
    </citation>
    <scope>NUCLEOTIDE SEQUENCE [LARGE SCALE GENOMIC DNA]</scope>
    <source>
        <strain evidence="3">ATCC 19169 / S85</strain>
    </source>
</reference>
<proteinExistence type="predicted"/>
<dbReference type="AlphaFoldDB" id="D9S6N1"/>
<gene>
    <name evidence="2" type="ordered locus">FSU_0531</name>
</gene>
<dbReference type="HOGENOM" id="CLU_692129_0_0_0"/>
<protein>
    <submittedName>
        <fullName evidence="2">Putative lipoprotein</fullName>
    </submittedName>
</protein>
<keyword evidence="2" id="KW-0449">Lipoprotein</keyword>
<accession>D9S6N1</accession>
<feature type="chain" id="PRO_5003127937" evidence="1">
    <location>
        <begin position="26"/>
        <end position="398"/>
    </location>
</feature>
<dbReference type="KEGG" id="fsc:FSU_0531"/>
<evidence type="ECO:0000313" key="3">
    <source>
        <dbReference type="Proteomes" id="UP000000517"/>
    </source>
</evidence>
<dbReference type="Proteomes" id="UP000000517">
    <property type="component" value="Chromosome"/>
</dbReference>
<name>D9S6N1_FIBSS</name>
<dbReference type="STRING" id="59374.FSU_0531"/>